<dbReference type="Pfam" id="PF07703">
    <property type="entry name" value="A2M_BRD"/>
    <property type="match status" value="1"/>
</dbReference>
<reference evidence="3" key="1">
    <citation type="submission" date="2018-06" db="EMBL/GenBank/DDBJ databases">
        <title>Genome assembly of Danube salmon.</title>
        <authorList>
            <person name="Macqueen D.J."/>
            <person name="Gundappa M.K."/>
        </authorList>
    </citation>
    <scope>NUCLEOTIDE SEQUENCE [LARGE SCALE GENOMIC DNA]</scope>
</reference>
<dbReference type="GeneTree" id="ENSGT00940000162996"/>
<dbReference type="STRING" id="62062.ENSHHUP00000002096"/>
<accession>A0A4W5JQN3</accession>
<proteinExistence type="predicted"/>
<name>A0A4W5JQN3_9TELE</name>
<dbReference type="Proteomes" id="UP000314982">
    <property type="component" value="Unassembled WGS sequence"/>
</dbReference>
<protein>
    <recommendedName>
        <fullName evidence="1">Alpha-2-macroglobulin bait region domain-containing protein</fullName>
    </recommendedName>
</protein>
<dbReference type="PANTHER" id="PTHR11412">
    <property type="entry name" value="MACROGLOBULIN / COMPLEMENT"/>
    <property type="match status" value="1"/>
</dbReference>
<feature type="domain" description="Alpha-2-macroglobulin bait region" evidence="1">
    <location>
        <begin position="1"/>
        <end position="73"/>
    </location>
</feature>
<evidence type="ECO:0000259" key="1">
    <source>
        <dbReference type="Pfam" id="PF07703"/>
    </source>
</evidence>
<evidence type="ECO:0000313" key="2">
    <source>
        <dbReference type="Ensembl" id="ENSHHUP00000002096.1"/>
    </source>
</evidence>
<reference evidence="2" key="3">
    <citation type="submission" date="2025-09" db="UniProtKB">
        <authorList>
            <consortium name="Ensembl"/>
        </authorList>
    </citation>
    <scope>IDENTIFICATION</scope>
</reference>
<sequence length="99" mass="10840">MAPVIQVLVYSMLPSETVIAHSMNFPTEKCFRHKVFVEFSPSKAVPGEENTLQLSAQPGSLCGLSTVDKSVHIMEPGKRLDADKVTELTEVNVNSHTTI</sequence>
<evidence type="ECO:0000313" key="3">
    <source>
        <dbReference type="Proteomes" id="UP000314982"/>
    </source>
</evidence>
<dbReference type="Ensembl" id="ENSHHUT00000002170.1">
    <property type="protein sequence ID" value="ENSHHUP00000002096.1"/>
    <property type="gene ID" value="ENSHHUG00000001363.1"/>
</dbReference>
<dbReference type="Gene3D" id="2.60.40.1930">
    <property type="match status" value="1"/>
</dbReference>
<dbReference type="InterPro" id="IPR050473">
    <property type="entry name" value="A2M/Complement_sys"/>
</dbReference>
<reference evidence="2" key="2">
    <citation type="submission" date="2025-08" db="UniProtKB">
        <authorList>
            <consortium name="Ensembl"/>
        </authorList>
    </citation>
    <scope>IDENTIFICATION</scope>
</reference>
<dbReference type="AlphaFoldDB" id="A0A4W5JQN3"/>
<dbReference type="Gene3D" id="6.20.50.160">
    <property type="match status" value="1"/>
</dbReference>
<keyword evidence="3" id="KW-1185">Reference proteome</keyword>
<dbReference type="InterPro" id="IPR011625">
    <property type="entry name" value="A2M_N_BRD"/>
</dbReference>
<dbReference type="PANTHER" id="PTHR11412:SF150">
    <property type="entry name" value="ALPHA-2-MACROGLOBULIN-RELATED"/>
    <property type="match status" value="1"/>
</dbReference>
<organism evidence="2 3">
    <name type="scientific">Hucho hucho</name>
    <name type="common">huchen</name>
    <dbReference type="NCBI Taxonomy" id="62062"/>
    <lineage>
        <taxon>Eukaryota</taxon>
        <taxon>Metazoa</taxon>
        <taxon>Chordata</taxon>
        <taxon>Craniata</taxon>
        <taxon>Vertebrata</taxon>
        <taxon>Euteleostomi</taxon>
        <taxon>Actinopterygii</taxon>
        <taxon>Neopterygii</taxon>
        <taxon>Teleostei</taxon>
        <taxon>Protacanthopterygii</taxon>
        <taxon>Salmoniformes</taxon>
        <taxon>Salmonidae</taxon>
        <taxon>Salmoninae</taxon>
        <taxon>Hucho</taxon>
    </lineage>
</organism>